<dbReference type="InterPro" id="IPR044292">
    <property type="entry name" value="NPR"/>
</dbReference>
<dbReference type="GO" id="GO:0004383">
    <property type="term" value="F:guanylate cyclase activity"/>
    <property type="evidence" value="ECO:0007669"/>
    <property type="project" value="UniProtKB-EC"/>
</dbReference>
<dbReference type="EMBL" id="KJ729553">
    <property type="protein sequence ID" value="AHY23365.1"/>
    <property type="molecule type" value="Genomic_DNA"/>
</dbReference>
<dbReference type="SMART" id="SM00225">
    <property type="entry name" value="BTB"/>
    <property type="match status" value="1"/>
</dbReference>
<name>A0A023W2B5_BRACI</name>
<dbReference type="EC" id="4.6.1.2" evidence="6"/>
<dbReference type="AlphaFoldDB" id="A0A023W2B5"/>
<feature type="region of interest" description="Disordered" evidence="3">
    <location>
        <begin position="18"/>
        <end position="39"/>
    </location>
</feature>
<dbReference type="PANTHER" id="PTHR46475:SF14">
    <property type="entry name" value="BTB DOMAIN-CONTAINING PROTEIN"/>
    <property type="match status" value="1"/>
</dbReference>
<dbReference type="GO" id="GO:0008270">
    <property type="term" value="F:zinc ion binding"/>
    <property type="evidence" value="ECO:0007669"/>
    <property type="project" value="UniProtKB-KW"/>
</dbReference>
<dbReference type="Gene3D" id="3.30.710.10">
    <property type="entry name" value="Potassium Channel Kv1.1, Chain A"/>
    <property type="match status" value="1"/>
</dbReference>
<dbReference type="Pfam" id="PF12313">
    <property type="entry name" value="NPR1_like_C"/>
    <property type="match status" value="1"/>
</dbReference>
<dbReference type="GO" id="GO:2000022">
    <property type="term" value="P:regulation of jasmonic acid mediated signaling pathway"/>
    <property type="evidence" value="ECO:0007669"/>
    <property type="project" value="InterPro"/>
</dbReference>
<dbReference type="InterPro" id="IPR057250">
    <property type="entry name" value="Znf_C2HC_NPR-type"/>
</dbReference>
<dbReference type="GO" id="GO:0005634">
    <property type="term" value="C:nucleus"/>
    <property type="evidence" value="ECO:0007669"/>
    <property type="project" value="TreeGrafter"/>
</dbReference>
<keyword evidence="2" id="KW-0862">Zinc</keyword>
<dbReference type="PROSITE" id="PS50097">
    <property type="entry name" value="BTB"/>
    <property type="match status" value="1"/>
</dbReference>
<comment type="caution">
    <text evidence="2">Lacks conserved residue(s) required for the propagation of feature annotation.</text>
</comment>
<keyword evidence="2" id="KW-0863">Zinc-finger</keyword>
<dbReference type="InterPro" id="IPR021094">
    <property type="entry name" value="NPR1/NIM1-like_C"/>
</dbReference>
<evidence type="ECO:0000256" key="2">
    <source>
        <dbReference type="PROSITE-ProRule" id="PRU01391"/>
    </source>
</evidence>
<keyword evidence="6" id="KW-0456">Lyase</keyword>
<evidence type="ECO:0000259" key="5">
    <source>
        <dbReference type="PROSITE" id="PS52046"/>
    </source>
</evidence>
<dbReference type="Pfam" id="PF00651">
    <property type="entry name" value="BTB"/>
    <property type="match status" value="1"/>
</dbReference>
<dbReference type="GO" id="GO:0050832">
    <property type="term" value="P:defense response to fungus"/>
    <property type="evidence" value="ECO:0007669"/>
    <property type="project" value="TreeGrafter"/>
</dbReference>
<keyword evidence="2" id="KW-0479">Metal-binding</keyword>
<dbReference type="PROSITE" id="PS52046">
    <property type="entry name" value="ZF_C2HC_NPR"/>
    <property type="match status" value="1"/>
</dbReference>
<sequence>MDTIAGFSDSYEISNQSSTILSAAPEPTDNTESSVVRPPELSPVDVSALQLLSNNLESLFDSPESFYGDAKLILADEREVSFHRFIVAARSPLFKNALAAAAEKDPQKSTAGTKLELKNMATDYEVGFDSVAAVMAYMYSGRVRPPPKGVSDCADEDCRHVSCRPAVDFKVEVLYVAFLFQIPELVTRGIYWMCRQVIIEDALVILKLANICGQACKKLFDKCTEIIVKSNVDIVTLNKSLPQQIAKQVIDIRKELGLEVPEPDKHVSKYSQGRLSARILRLSNFALKERLHESRRSFMLSHFCCCVTALWRLLLTSWNVRLRMLTVGSEGIHGASRCCDAEEGKDSPKGRLCVEILEQPENLGPFPEDASSACLALSPDAELKIRLIDFENRESKWLDVSFQRKHNLQWNSPRSREQASLPWIAKSLTALVQRGQHQTNTWYLSYSKKKHRNRLEALSKTGIDSLSSTAVKQRKLFF</sequence>
<dbReference type="GO" id="GO:0016567">
    <property type="term" value="P:protein ubiquitination"/>
    <property type="evidence" value="ECO:0007669"/>
    <property type="project" value="UniProtKB-UniPathway"/>
</dbReference>
<evidence type="ECO:0000256" key="3">
    <source>
        <dbReference type="SAM" id="MobiDB-lite"/>
    </source>
</evidence>
<gene>
    <name evidence="6" type="primary">NPR1</name>
</gene>
<evidence type="ECO:0000256" key="1">
    <source>
        <dbReference type="ARBA" id="ARBA00004906"/>
    </source>
</evidence>
<dbReference type="InterPro" id="IPR011333">
    <property type="entry name" value="SKP1/BTB/POZ_sf"/>
</dbReference>
<dbReference type="InterPro" id="IPR000210">
    <property type="entry name" value="BTB/POZ_dom"/>
</dbReference>
<dbReference type="GO" id="GO:0042742">
    <property type="term" value="P:defense response to bacterium"/>
    <property type="evidence" value="ECO:0007669"/>
    <property type="project" value="TreeGrafter"/>
</dbReference>
<dbReference type="PANTHER" id="PTHR46475">
    <property type="entry name" value="REGULATORY PROTEIN NPR3"/>
    <property type="match status" value="1"/>
</dbReference>
<dbReference type="UniPathway" id="UPA00143"/>
<reference evidence="6" key="1">
    <citation type="submission" date="2014-04" db="EMBL/GenBank/DDBJ databases">
        <title>NPR 1 gene from Brassica carinata.</title>
        <authorList>
            <person name="Poornima K.N."/>
            <person name="Mohapatra T."/>
            <person name="Yadav D.K."/>
            <person name="Bhat S.R."/>
            <person name="Anita G."/>
        </authorList>
    </citation>
    <scope>NUCLEOTIDE SEQUENCE</scope>
</reference>
<protein>
    <submittedName>
        <fullName evidence="6">Non-expressor of pathogenesis related R protein</fullName>
        <ecNumber evidence="6">4.6.1.2</ecNumber>
    </submittedName>
</protein>
<evidence type="ECO:0000259" key="4">
    <source>
        <dbReference type="PROSITE" id="PS50097"/>
    </source>
</evidence>
<comment type="pathway">
    <text evidence="1">Protein modification; protein ubiquitination.</text>
</comment>
<dbReference type="SUPFAM" id="SSF54695">
    <property type="entry name" value="POZ domain"/>
    <property type="match status" value="1"/>
</dbReference>
<feature type="domain" description="BTB" evidence="4">
    <location>
        <begin position="68"/>
        <end position="147"/>
    </location>
</feature>
<dbReference type="GO" id="GO:0009862">
    <property type="term" value="P:systemic acquired resistance, salicylic acid mediated signaling pathway"/>
    <property type="evidence" value="ECO:0007669"/>
    <property type="project" value="InterPro"/>
</dbReference>
<dbReference type="GO" id="GO:0005737">
    <property type="term" value="C:cytoplasm"/>
    <property type="evidence" value="ECO:0007669"/>
    <property type="project" value="TreeGrafter"/>
</dbReference>
<proteinExistence type="predicted"/>
<accession>A0A023W2B5</accession>
<organism evidence="6">
    <name type="scientific">Brassica carinata</name>
    <name type="common">Ethiopian mustard</name>
    <name type="synonym">Abyssinian cabbage</name>
    <dbReference type="NCBI Taxonomy" id="52824"/>
    <lineage>
        <taxon>Eukaryota</taxon>
        <taxon>Viridiplantae</taxon>
        <taxon>Streptophyta</taxon>
        <taxon>Embryophyta</taxon>
        <taxon>Tracheophyta</taxon>
        <taxon>Spermatophyta</taxon>
        <taxon>Magnoliopsida</taxon>
        <taxon>eudicotyledons</taxon>
        <taxon>Gunneridae</taxon>
        <taxon>Pentapetalae</taxon>
        <taxon>rosids</taxon>
        <taxon>malvids</taxon>
        <taxon>Brassicales</taxon>
        <taxon>Brassicaceae</taxon>
        <taxon>Brassiceae</taxon>
        <taxon>Brassica</taxon>
    </lineage>
</organism>
<dbReference type="GO" id="GO:2000031">
    <property type="term" value="P:regulation of salicylic acid mediated signaling pathway"/>
    <property type="evidence" value="ECO:0007669"/>
    <property type="project" value="InterPro"/>
</dbReference>
<feature type="domain" description="C2HC NPR-type" evidence="5">
    <location>
        <begin position="150"/>
        <end position="164"/>
    </location>
</feature>
<dbReference type="CDD" id="cd18310">
    <property type="entry name" value="BTB_POZ_NPR_plant"/>
    <property type="match status" value="1"/>
</dbReference>
<evidence type="ECO:0000313" key="6">
    <source>
        <dbReference type="EMBL" id="AHY23365.1"/>
    </source>
</evidence>